<organism evidence="2 3">
    <name type="scientific">Podospora fimiseda</name>
    <dbReference type="NCBI Taxonomy" id="252190"/>
    <lineage>
        <taxon>Eukaryota</taxon>
        <taxon>Fungi</taxon>
        <taxon>Dikarya</taxon>
        <taxon>Ascomycota</taxon>
        <taxon>Pezizomycotina</taxon>
        <taxon>Sordariomycetes</taxon>
        <taxon>Sordariomycetidae</taxon>
        <taxon>Sordariales</taxon>
        <taxon>Podosporaceae</taxon>
        <taxon>Podospora</taxon>
    </lineage>
</organism>
<evidence type="ECO:0000256" key="1">
    <source>
        <dbReference type="SAM" id="SignalP"/>
    </source>
</evidence>
<feature type="chain" id="PRO_5042881153" evidence="1">
    <location>
        <begin position="38"/>
        <end position="125"/>
    </location>
</feature>
<evidence type="ECO:0000313" key="3">
    <source>
        <dbReference type="Proteomes" id="UP001301958"/>
    </source>
</evidence>
<comment type="caution">
    <text evidence="2">The sequence shown here is derived from an EMBL/GenBank/DDBJ whole genome shotgun (WGS) entry which is preliminary data.</text>
</comment>
<sequence>MGASATDPGPGSVGRTVTGIDANFLLLLLIFLRQVTGHLVSEDVGRKMVVLWRGSLIQLRKCLGVSCHPVGALGVLDQEESIDGTCVREDHPDVMERSDGIYNVTGGLFQRLGSRKPTPLRHSTT</sequence>
<dbReference type="EMBL" id="MU865386">
    <property type="protein sequence ID" value="KAK4224686.1"/>
    <property type="molecule type" value="Genomic_DNA"/>
</dbReference>
<reference evidence="2" key="2">
    <citation type="submission" date="2023-05" db="EMBL/GenBank/DDBJ databases">
        <authorList>
            <consortium name="Lawrence Berkeley National Laboratory"/>
            <person name="Steindorff A."/>
            <person name="Hensen N."/>
            <person name="Bonometti L."/>
            <person name="Westerberg I."/>
            <person name="Brannstrom I.O."/>
            <person name="Guillou S."/>
            <person name="Cros-Aarteil S."/>
            <person name="Calhoun S."/>
            <person name="Haridas S."/>
            <person name="Kuo A."/>
            <person name="Mondo S."/>
            <person name="Pangilinan J."/>
            <person name="Riley R."/>
            <person name="Labutti K."/>
            <person name="Andreopoulos B."/>
            <person name="Lipzen A."/>
            <person name="Chen C."/>
            <person name="Yanf M."/>
            <person name="Daum C."/>
            <person name="Ng V."/>
            <person name="Clum A."/>
            <person name="Ohm R."/>
            <person name="Martin F."/>
            <person name="Silar P."/>
            <person name="Natvig D."/>
            <person name="Lalanne C."/>
            <person name="Gautier V."/>
            <person name="Ament-Velasquez S.L."/>
            <person name="Kruys A."/>
            <person name="Hutchinson M.I."/>
            <person name="Powell A.J."/>
            <person name="Barry K."/>
            <person name="Miller A.N."/>
            <person name="Grigoriev I.V."/>
            <person name="Debuchy R."/>
            <person name="Gladieux P."/>
            <person name="Thoren M.H."/>
            <person name="Johannesson H."/>
        </authorList>
    </citation>
    <scope>NUCLEOTIDE SEQUENCE</scope>
    <source>
        <strain evidence="2">CBS 990.96</strain>
    </source>
</reference>
<keyword evidence="1" id="KW-0732">Signal</keyword>
<reference evidence="2" key="1">
    <citation type="journal article" date="2023" name="Mol. Phylogenet. Evol.">
        <title>Genome-scale phylogeny and comparative genomics of the fungal order Sordariales.</title>
        <authorList>
            <person name="Hensen N."/>
            <person name="Bonometti L."/>
            <person name="Westerberg I."/>
            <person name="Brannstrom I.O."/>
            <person name="Guillou S."/>
            <person name="Cros-Aarteil S."/>
            <person name="Calhoun S."/>
            <person name="Haridas S."/>
            <person name="Kuo A."/>
            <person name="Mondo S."/>
            <person name="Pangilinan J."/>
            <person name="Riley R."/>
            <person name="LaButti K."/>
            <person name="Andreopoulos B."/>
            <person name="Lipzen A."/>
            <person name="Chen C."/>
            <person name="Yan M."/>
            <person name="Daum C."/>
            <person name="Ng V."/>
            <person name="Clum A."/>
            <person name="Steindorff A."/>
            <person name="Ohm R.A."/>
            <person name="Martin F."/>
            <person name="Silar P."/>
            <person name="Natvig D.O."/>
            <person name="Lalanne C."/>
            <person name="Gautier V."/>
            <person name="Ament-Velasquez S.L."/>
            <person name="Kruys A."/>
            <person name="Hutchinson M.I."/>
            <person name="Powell A.J."/>
            <person name="Barry K."/>
            <person name="Miller A.N."/>
            <person name="Grigoriev I.V."/>
            <person name="Debuchy R."/>
            <person name="Gladieux P."/>
            <person name="Hiltunen Thoren M."/>
            <person name="Johannesson H."/>
        </authorList>
    </citation>
    <scope>NUCLEOTIDE SEQUENCE</scope>
    <source>
        <strain evidence="2">CBS 990.96</strain>
    </source>
</reference>
<feature type="signal peptide" evidence="1">
    <location>
        <begin position="1"/>
        <end position="37"/>
    </location>
</feature>
<keyword evidence="3" id="KW-1185">Reference proteome</keyword>
<gene>
    <name evidence="2" type="ORF">QBC38DRAFT_446241</name>
</gene>
<accession>A0AAN7GQN4</accession>
<protein>
    <submittedName>
        <fullName evidence="2">Uncharacterized protein</fullName>
    </submittedName>
</protein>
<proteinExistence type="predicted"/>
<dbReference type="Proteomes" id="UP001301958">
    <property type="component" value="Unassembled WGS sequence"/>
</dbReference>
<evidence type="ECO:0000313" key="2">
    <source>
        <dbReference type="EMBL" id="KAK4224686.1"/>
    </source>
</evidence>
<dbReference type="AlphaFoldDB" id="A0AAN7GQN4"/>
<name>A0AAN7GQN4_9PEZI</name>